<dbReference type="AlphaFoldDB" id="A0AAN6Y5N3"/>
<evidence type="ECO:0000256" key="1">
    <source>
        <dbReference type="ARBA" id="ARBA00004123"/>
    </source>
</evidence>
<feature type="compositionally biased region" description="Pro residues" evidence="8">
    <location>
        <begin position="545"/>
        <end position="556"/>
    </location>
</feature>
<dbReference type="Gene3D" id="4.10.240.10">
    <property type="entry name" value="Zn(2)-C6 fungal-type DNA-binding domain"/>
    <property type="match status" value="1"/>
</dbReference>
<dbReference type="GO" id="GO:0008270">
    <property type="term" value="F:zinc ion binding"/>
    <property type="evidence" value="ECO:0007669"/>
    <property type="project" value="InterPro"/>
</dbReference>
<feature type="domain" description="Zn(2)-C6 fungal-type" evidence="9">
    <location>
        <begin position="22"/>
        <end position="54"/>
    </location>
</feature>
<keyword evidence="4" id="KW-0805">Transcription regulation</keyword>
<evidence type="ECO:0000256" key="3">
    <source>
        <dbReference type="ARBA" id="ARBA00022833"/>
    </source>
</evidence>
<dbReference type="InterPro" id="IPR007219">
    <property type="entry name" value="XnlR_reg_dom"/>
</dbReference>
<evidence type="ECO:0000256" key="5">
    <source>
        <dbReference type="ARBA" id="ARBA00023125"/>
    </source>
</evidence>
<evidence type="ECO:0000256" key="7">
    <source>
        <dbReference type="ARBA" id="ARBA00023242"/>
    </source>
</evidence>
<keyword evidence="7" id="KW-0539">Nucleus</keyword>
<evidence type="ECO:0000256" key="2">
    <source>
        <dbReference type="ARBA" id="ARBA00022723"/>
    </source>
</evidence>
<feature type="region of interest" description="Disordered" evidence="8">
    <location>
        <begin position="619"/>
        <end position="674"/>
    </location>
</feature>
<dbReference type="SMART" id="SM00906">
    <property type="entry name" value="Fungal_trans"/>
    <property type="match status" value="1"/>
</dbReference>
<comment type="subcellular location">
    <subcellularLocation>
        <location evidence="1">Nucleus</location>
    </subcellularLocation>
</comment>
<evidence type="ECO:0000256" key="8">
    <source>
        <dbReference type="SAM" id="MobiDB-lite"/>
    </source>
</evidence>
<dbReference type="PANTHER" id="PTHR47782">
    <property type="entry name" value="ZN(II)2CYS6 TRANSCRIPTION FACTOR (EUROFUNG)-RELATED"/>
    <property type="match status" value="1"/>
</dbReference>
<sequence>MGRPRSSFSDKPLLKVSRPVSACSRCRAAKVKCDGKLPACTSCEKAGREIECSAASDQFTRGKERSYVAALESRIETLNRRLEYAKQRKASVALHDQDAVPVAASIAQAPRKDSLAVIRDAVHRKAARKRENSDVNALISDFGFLSVNATTRDFEPAVTNMTFARLVLAAATNDPLPEPSTTLLPPQKVAHELVQFYLSNIYPLYPIFSDTTLLTLVDDLYTEARRPVRSTDQWLFWMVLALGSSAQSRDVKDDYYKHGVEYVGRALAHADRALQPGYVTQIRSLALLTQYSMLDPAHFDSWHLKGFTSRAAIDLGYHQDPSPIHTVAMDNAALEARRRTFYCVFALDRAISMVHARPFSFYDDAMSVELPLVVRSPPPVFSGGAISGPFSIEASSYLFKLRELQSYWYQNLFQADPSDPLPDPTSFIWQVCLEMRKWSEALPKSLPADILEMLDLELRYSYVYCIAPSPRTPHLTDYGRLLIYEHAISYIERMHDVAHAEKNAAFYTYHDALRVYFMGSQFLAVLRDIPEATLTANPIHVYPYPAPGNPPPPPLPEHGKRMDATPEPGKKLDDHFQRSVQALQKVTATLGKYGERWEDASSLKASFETLSSEMVENMRSRIQQRRQQQPQQQEQSRQSQTTQHQWIPQQPQQLQYPPRPQHQQIPQQAMQNAMYHQQGTPLQQVQYPPHPQHQQIPQQAMQNSMYRQQGTPLPQRPQEVSWVDVDVAGMIRGGGQI</sequence>
<accession>A0AAN6Y5N3</accession>
<reference evidence="10" key="2">
    <citation type="submission" date="2023-05" db="EMBL/GenBank/DDBJ databases">
        <authorList>
            <consortium name="Lawrence Berkeley National Laboratory"/>
            <person name="Steindorff A."/>
            <person name="Hensen N."/>
            <person name="Bonometti L."/>
            <person name="Westerberg I."/>
            <person name="Brannstrom I.O."/>
            <person name="Guillou S."/>
            <person name="Cros-Aarteil S."/>
            <person name="Calhoun S."/>
            <person name="Haridas S."/>
            <person name="Kuo A."/>
            <person name="Mondo S."/>
            <person name="Pangilinan J."/>
            <person name="Riley R."/>
            <person name="Labutti K."/>
            <person name="Andreopoulos B."/>
            <person name="Lipzen A."/>
            <person name="Chen C."/>
            <person name="Yanf M."/>
            <person name="Daum C."/>
            <person name="Ng V."/>
            <person name="Clum A."/>
            <person name="Ohm R."/>
            <person name="Martin F."/>
            <person name="Silar P."/>
            <person name="Natvig D."/>
            <person name="Lalanne C."/>
            <person name="Gautier V."/>
            <person name="Ament-Velasquez S.L."/>
            <person name="Kruys A."/>
            <person name="Hutchinson M.I."/>
            <person name="Powell A.J."/>
            <person name="Barry K."/>
            <person name="Miller A.N."/>
            <person name="Grigoriev I.V."/>
            <person name="Debuchy R."/>
            <person name="Gladieux P."/>
            <person name="Thoren M.H."/>
            <person name="Johannesson H."/>
        </authorList>
    </citation>
    <scope>NUCLEOTIDE SEQUENCE</scope>
    <source>
        <strain evidence="10">PSN293</strain>
    </source>
</reference>
<dbReference type="GO" id="GO:0005634">
    <property type="term" value="C:nucleus"/>
    <property type="evidence" value="ECO:0007669"/>
    <property type="project" value="UniProtKB-SubCell"/>
</dbReference>
<dbReference type="Pfam" id="PF04082">
    <property type="entry name" value="Fungal_trans"/>
    <property type="match status" value="1"/>
</dbReference>
<dbReference type="SMART" id="SM00066">
    <property type="entry name" value="GAL4"/>
    <property type="match status" value="1"/>
</dbReference>
<feature type="compositionally biased region" description="Basic and acidic residues" evidence="8">
    <location>
        <begin position="557"/>
        <end position="572"/>
    </location>
</feature>
<keyword evidence="6" id="KW-0804">Transcription</keyword>
<dbReference type="GO" id="GO:0043565">
    <property type="term" value="F:sequence-specific DNA binding"/>
    <property type="evidence" value="ECO:0007669"/>
    <property type="project" value="TreeGrafter"/>
</dbReference>
<dbReference type="PROSITE" id="PS50048">
    <property type="entry name" value="ZN2_CY6_FUNGAL_2"/>
    <property type="match status" value="1"/>
</dbReference>
<evidence type="ECO:0000256" key="6">
    <source>
        <dbReference type="ARBA" id="ARBA00023163"/>
    </source>
</evidence>
<keyword evidence="11" id="KW-1185">Reference proteome</keyword>
<dbReference type="InterPro" id="IPR036864">
    <property type="entry name" value="Zn2-C6_fun-type_DNA-bd_sf"/>
</dbReference>
<name>A0AAN6Y5N3_9PEZI</name>
<dbReference type="InterPro" id="IPR001138">
    <property type="entry name" value="Zn2Cys6_DnaBD"/>
</dbReference>
<keyword evidence="2" id="KW-0479">Metal-binding</keyword>
<keyword evidence="5" id="KW-0238">DNA-binding</keyword>
<protein>
    <submittedName>
        <fullName evidence="10">Fungal-specific transcription factor domain-containing protein</fullName>
    </submittedName>
</protein>
<dbReference type="SUPFAM" id="SSF57701">
    <property type="entry name" value="Zn2/Cys6 DNA-binding domain"/>
    <property type="match status" value="1"/>
</dbReference>
<comment type="caution">
    <text evidence="10">The sequence shown here is derived from an EMBL/GenBank/DDBJ whole genome shotgun (WGS) entry which is preliminary data.</text>
</comment>
<keyword evidence="3" id="KW-0862">Zinc</keyword>
<dbReference type="GO" id="GO:0000981">
    <property type="term" value="F:DNA-binding transcription factor activity, RNA polymerase II-specific"/>
    <property type="evidence" value="ECO:0007669"/>
    <property type="project" value="InterPro"/>
</dbReference>
<dbReference type="GO" id="GO:0006351">
    <property type="term" value="P:DNA-templated transcription"/>
    <property type="evidence" value="ECO:0007669"/>
    <property type="project" value="InterPro"/>
</dbReference>
<evidence type="ECO:0000313" key="11">
    <source>
        <dbReference type="Proteomes" id="UP001301769"/>
    </source>
</evidence>
<dbReference type="CDD" id="cd00067">
    <property type="entry name" value="GAL4"/>
    <property type="match status" value="1"/>
</dbReference>
<feature type="region of interest" description="Disordered" evidence="8">
    <location>
        <begin position="545"/>
        <end position="572"/>
    </location>
</feature>
<evidence type="ECO:0000256" key="4">
    <source>
        <dbReference type="ARBA" id="ARBA00023015"/>
    </source>
</evidence>
<dbReference type="Pfam" id="PF00172">
    <property type="entry name" value="Zn_clus"/>
    <property type="match status" value="1"/>
</dbReference>
<gene>
    <name evidence="10" type="ORF">QBC37DRAFT_181290</name>
</gene>
<evidence type="ECO:0000259" key="9">
    <source>
        <dbReference type="PROSITE" id="PS50048"/>
    </source>
</evidence>
<evidence type="ECO:0000313" key="10">
    <source>
        <dbReference type="EMBL" id="KAK4213079.1"/>
    </source>
</evidence>
<dbReference type="PROSITE" id="PS00463">
    <property type="entry name" value="ZN2_CY6_FUNGAL_1"/>
    <property type="match status" value="1"/>
</dbReference>
<dbReference type="GO" id="GO:0045944">
    <property type="term" value="P:positive regulation of transcription by RNA polymerase II"/>
    <property type="evidence" value="ECO:0007669"/>
    <property type="project" value="TreeGrafter"/>
</dbReference>
<feature type="compositionally biased region" description="Low complexity" evidence="8">
    <location>
        <begin position="625"/>
        <end position="671"/>
    </location>
</feature>
<proteinExistence type="predicted"/>
<dbReference type="Proteomes" id="UP001301769">
    <property type="component" value="Unassembled WGS sequence"/>
</dbReference>
<reference evidence="10" key="1">
    <citation type="journal article" date="2023" name="Mol. Phylogenet. Evol.">
        <title>Genome-scale phylogeny and comparative genomics of the fungal order Sordariales.</title>
        <authorList>
            <person name="Hensen N."/>
            <person name="Bonometti L."/>
            <person name="Westerberg I."/>
            <person name="Brannstrom I.O."/>
            <person name="Guillou S."/>
            <person name="Cros-Aarteil S."/>
            <person name="Calhoun S."/>
            <person name="Haridas S."/>
            <person name="Kuo A."/>
            <person name="Mondo S."/>
            <person name="Pangilinan J."/>
            <person name="Riley R."/>
            <person name="LaButti K."/>
            <person name="Andreopoulos B."/>
            <person name="Lipzen A."/>
            <person name="Chen C."/>
            <person name="Yan M."/>
            <person name="Daum C."/>
            <person name="Ng V."/>
            <person name="Clum A."/>
            <person name="Steindorff A."/>
            <person name="Ohm R.A."/>
            <person name="Martin F."/>
            <person name="Silar P."/>
            <person name="Natvig D.O."/>
            <person name="Lalanne C."/>
            <person name="Gautier V."/>
            <person name="Ament-Velasquez S.L."/>
            <person name="Kruys A."/>
            <person name="Hutchinson M.I."/>
            <person name="Powell A.J."/>
            <person name="Barry K."/>
            <person name="Miller A.N."/>
            <person name="Grigoriev I.V."/>
            <person name="Debuchy R."/>
            <person name="Gladieux P."/>
            <person name="Hiltunen Thoren M."/>
            <person name="Johannesson H."/>
        </authorList>
    </citation>
    <scope>NUCLEOTIDE SEQUENCE</scope>
    <source>
        <strain evidence="10">PSN293</strain>
    </source>
</reference>
<dbReference type="EMBL" id="MU858115">
    <property type="protein sequence ID" value="KAK4213079.1"/>
    <property type="molecule type" value="Genomic_DNA"/>
</dbReference>
<dbReference type="PANTHER" id="PTHR47782:SF2">
    <property type="entry name" value="TRANSCRIPTION FACTOR, PUTATIVE (AFU_ORTHOLOGUE AFUA_4G12570)-RELATED"/>
    <property type="match status" value="1"/>
</dbReference>
<dbReference type="CDD" id="cd12148">
    <property type="entry name" value="fungal_TF_MHR"/>
    <property type="match status" value="1"/>
</dbReference>
<organism evidence="10 11">
    <name type="scientific">Rhypophila decipiens</name>
    <dbReference type="NCBI Taxonomy" id="261697"/>
    <lineage>
        <taxon>Eukaryota</taxon>
        <taxon>Fungi</taxon>
        <taxon>Dikarya</taxon>
        <taxon>Ascomycota</taxon>
        <taxon>Pezizomycotina</taxon>
        <taxon>Sordariomycetes</taxon>
        <taxon>Sordariomycetidae</taxon>
        <taxon>Sordariales</taxon>
        <taxon>Naviculisporaceae</taxon>
        <taxon>Rhypophila</taxon>
    </lineage>
</organism>
<dbReference type="InterPro" id="IPR052202">
    <property type="entry name" value="Yeast_MetPath_Reg"/>
</dbReference>